<sequence>MKELSPSFHSNGGHPPTIHPSSLVTQASSYAIPGPVVYSDTMGRGQTRELRNIPPPIAGSVDSIALPNPYEQGTPPLLPPHDDDVASPASPVSRYASVYSTSSPTEASGSHSHARSYSYSVAPSAWTSDDSGAPLLSRGTTQASRLTAGSSLHEEMAGYQKALEAHHQKEQDDAQHRANRIGEGSAVPEDPPPVYRDREGEEL</sequence>
<dbReference type="OrthoDB" id="2756859at2759"/>
<name>A0A1M2VVH3_TRAPU</name>
<dbReference type="Proteomes" id="UP000184267">
    <property type="component" value="Unassembled WGS sequence"/>
</dbReference>
<evidence type="ECO:0000313" key="3">
    <source>
        <dbReference type="Proteomes" id="UP000184267"/>
    </source>
</evidence>
<reference evidence="2 3" key="1">
    <citation type="submission" date="2016-10" db="EMBL/GenBank/DDBJ databases">
        <title>Genome sequence of the basidiomycete white-rot fungus Trametes pubescens.</title>
        <authorList>
            <person name="Makela M.R."/>
            <person name="Granchi Z."/>
            <person name="Peng M."/>
            <person name="De Vries R.P."/>
            <person name="Grigoriev I."/>
            <person name="Riley R."/>
            <person name="Hilden K."/>
        </authorList>
    </citation>
    <scope>NUCLEOTIDE SEQUENCE [LARGE SCALE GENOMIC DNA]</scope>
    <source>
        <strain evidence="2 3">FBCC735</strain>
    </source>
</reference>
<dbReference type="AlphaFoldDB" id="A0A1M2VVH3"/>
<keyword evidence="3" id="KW-1185">Reference proteome</keyword>
<feature type="region of interest" description="Disordered" evidence="1">
    <location>
        <begin position="1"/>
        <end position="26"/>
    </location>
</feature>
<protein>
    <submittedName>
        <fullName evidence="2">Uncharacterized protein</fullName>
    </submittedName>
</protein>
<organism evidence="2 3">
    <name type="scientific">Trametes pubescens</name>
    <name type="common">White-rot fungus</name>
    <dbReference type="NCBI Taxonomy" id="154538"/>
    <lineage>
        <taxon>Eukaryota</taxon>
        <taxon>Fungi</taxon>
        <taxon>Dikarya</taxon>
        <taxon>Basidiomycota</taxon>
        <taxon>Agaricomycotina</taxon>
        <taxon>Agaricomycetes</taxon>
        <taxon>Polyporales</taxon>
        <taxon>Polyporaceae</taxon>
        <taxon>Trametes</taxon>
    </lineage>
</organism>
<feature type="compositionally biased region" description="Polar residues" evidence="1">
    <location>
        <begin position="138"/>
        <end position="150"/>
    </location>
</feature>
<dbReference type="EMBL" id="MNAD01000606">
    <property type="protein sequence ID" value="OJT11609.1"/>
    <property type="molecule type" value="Genomic_DNA"/>
</dbReference>
<feature type="compositionally biased region" description="Polar residues" evidence="1">
    <location>
        <begin position="98"/>
        <end position="130"/>
    </location>
</feature>
<proteinExistence type="predicted"/>
<dbReference type="OMA" id="AWPFEDS"/>
<feature type="region of interest" description="Disordered" evidence="1">
    <location>
        <begin position="40"/>
        <end position="203"/>
    </location>
</feature>
<gene>
    <name evidence="2" type="ORF">TRAPUB_11865</name>
</gene>
<evidence type="ECO:0000313" key="2">
    <source>
        <dbReference type="EMBL" id="OJT11609.1"/>
    </source>
</evidence>
<dbReference type="STRING" id="154538.A0A1M2VVH3"/>
<feature type="compositionally biased region" description="Basic and acidic residues" evidence="1">
    <location>
        <begin position="163"/>
        <end position="176"/>
    </location>
</feature>
<accession>A0A1M2VVH3</accession>
<evidence type="ECO:0000256" key="1">
    <source>
        <dbReference type="SAM" id="MobiDB-lite"/>
    </source>
</evidence>
<comment type="caution">
    <text evidence="2">The sequence shown here is derived from an EMBL/GenBank/DDBJ whole genome shotgun (WGS) entry which is preliminary data.</text>
</comment>